<evidence type="ECO:0000256" key="3">
    <source>
        <dbReference type="ARBA" id="ARBA00022692"/>
    </source>
</evidence>
<feature type="transmembrane region" description="Helical" evidence="6">
    <location>
        <begin position="349"/>
        <end position="367"/>
    </location>
</feature>
<feature type="transmembrane region" description="Helical" evidence="6">
    <location>
        <begin position="140"/>
        <end position="164"/>
    </location>
</feature>
<feature type="transmembrane region" description="Helical" evidence="6">
    <location>
        <begin position="387"/>
        <end position="408"/>
    </location>
</feature>
<dbReference type="RefSeq" id="WP_029941753.1">
    <property type="nucleotide sequence ID" value="NZ_BSOO01000003.1"/>
</dbReference>
<dbReference type="InterPro" id="IPR044770">
    <property type="entry name" value="MFS_spinster-like"/>
</dbReference>
<dbReference type="InterPro" id="IPR020846">
    <property type="entry name" value="MFS_dom"/>
</dbReference>
<dbReference type="EMBL" id="BSOO01000003">
    <property type="protein sequence ID" value="GLR46698.1"/>
    <property type="molecule type" value="Genomic_DNA"/>
</dbReference>
<dbReference type="Gene3D" id="1.20.1250.20">
    <property type="entry name" value="MFS general substrate transporter like domains"/>
    <property type="match status" value="2"/>
</dbReference>
<feature type="transmembrane region" description="Helical" evidence="6">
    <location>
        <begin position="220"/>
        <end position="240"/>
    </location>
</feature>
<feature type="transmembrane region" description="Helical" evidence="6">
    <location>
        <begin position="260"/>
        <end position="279"/>
    </location>
</feature>
<feature type="domain" description="Major facilitator superfamily (MFS) profile" evidence="7">
    <location>
        <begin position="15"/>
        <end position="413"/>
    </location>
</feature>
<dbReference type="PANTHER" id="PTHR23505:SF79">
    <property type="entry name" value="PROTEIN SPINSTER"/>
    <property type="match status" value="1"/>
</dbReference>
<dbReference type="Pfam" id="PF07690">
    <property type="entry name" value="MFS_1"/>
    <property type="match status" value="1"/>
</dbReference>
<evidence type="ECO:0000313" key="9">
    <source>
        <dbReference type="Proteomes" id="UP001156703"/>
    </source>
</evidence>
<feature type="transmembrane region" description="Helical" evidence="6">
    <location>
        <begin position="107"/>
        <end position="128"/>
    </location>
</feature>
<feature type="transmembrane region" description="Helical" evidence="6">
    <location>
        <begin position="53"/>
        <end position="74"/>
    </location>
</feature>
<feature type="transmembrane region" description="Helical" evidence="6">
    <location>
        <begin position="170"/>
        <end position="190"/>
    </location>
</feature>
<dbReference type="SUPFAM" id="SSF103473">
    <property type="entry name" value="MFS general substrate transporter"/>
    <property type="match status" value="1"/>
</dbReference>
<feature type="transmembrane region" description="Helical" evidence="6">
    <location>
        <begin position="81"/>
        <end position="101"/>
    </location>
</feature>
<feature type="transmembrane region" description="Helical" evidence="6">
    <location>
        <begin position="291"/>
        <end position="310"/>
    </location>
</feature>
<protein>
    <submittedName>
        <fullName evidence="8">MFS transporter</fullName>
    </submittedName>
</protein>
<comment type="subcellular location">
    <subcellularLocation>
        <location evidence="1">Membrane</location>
        <topology evidence="1">Multi-pass membrane protein</topology>
    </subcellularLocation>
</comment>
<evidence type="ECO:0000313" key="8">
    <source>
        <dbReference type="EMBL" id="GLR46698.1"/>
    </source>
</evidence>
<evidence type="ECO:0000256" key="2">
    <source>
        <dbReference type="ARBA" id="ARBA00022448"/>
    </source>
</evidence>
<evidence type="ECO:0000256" key="5">
    <source>
        <dbReference type="ARBA" id="ARBA00023136"/>
    </source>
</evidence>
<keyword evidence="2" id="KW-0813">Transport</keyword>
<keyword evidence="4 6" id="KW-1133">Transmembrane helix</keyword>
<evidence type="ECO:0000256" key="4">
    <source>
        <dbReference type="ARBA" id="ARBA00022989"/>
    </source>
</evidence>
<comment type="caution">
    <text evidence="8">The sequence shown here is derived from an EMBL/GenBank/DDBJ whole genome shotgun (WGS) entry which is preliminary data.</text>
</comment>
<dbReference type="PANTHER" id="PTHR23505">
    <property type="entry name" value="SPINSTER"/>
    <property type="match status" value="1"/>
</dbReference>
<keyword evidence="3 6" id="KW-0812">Transmembrane</keyword>
<sequence length="423" mass="45231">MTAAARAAPRSPNLVLFFLLLAYILNFLDRQILGILAAPIQADLKLTDSEFGTIAGIAFAILYSVLGVPLALLADRTSRSWVVTASLTVWSGFTALCGTATGFWQLFLYRLGVGIGEAGGVAPSYAIISDYFPPERRARALGIYSLGVPLGLGGGTIIGAYLAANFNWQTAFFVMGMIGLVLAPILKWVVRDLPKPVTATPAERPRAGTVFKTLAAKPTFWLLAFAASMSSLVGYGLALWTPSILIRSFDLSLIQSGQFMSSLLLIGGTAGVFAGGVLADRLGHLDRKWYALLPAIAWLVTAPFFLFGFLSPNLAVAWPLLLIPNALNILWLGPITTAVQHLVAPAQRATAAGFFLLINNLIGLGVGPKLIGAISTHLKTSYGAESLRYAAMGVLGFYLVAALLAWIASRRMDRDWIEEDRSA</sequence>
<name>A0ABQ5Z732_9SPHN</name>
<gene>
    <name evidence="8" type="ORF">GCM10007925_04090</name>
</gene>
<reference evidence="9" key="1">
    <citation type="journal article" date="2019" name="Int. J. Syst. Evol. Microbiol.">
        <title>The Global Catalogue of Microorganisms (GCM) 10K type strain sequencing project: providing services to taxonomists for standard genome sequencing and annotation.</title>
        <authorList>
            <consortium name="The Broad Institute Genomics Platform"/>
            <consortium name="The Broad Institute Genome Sequencing Center for Infectious Disease"/>
            <person name="Wu L."/>
            <person name="Ma J."/>
        </authorList>
    </citation>
    <scope>NUCLEOTIDE SEQUENCE [LARGE SCALE GENOMIC DNA]</scope>
    <source>
        <strain evidence="9">NBRC 102146</strain>
    </source>
</reference>
<organism evidence="8 9">
    <name type="scientific">Sphingomonas astaxanthinifaciens DSM 22298</name>
    <dbReference type="NCBI Taxonomy" id="1123267"/>
    <lineage>
        <taxon>Bacteria</taxon>
        <taxon>Pseudomonadati</taxon>
        <taxon>Pseudomonadota</taxon>
        <taxon>Alphaproteobacteria</taxon>
        <taxon>Sphingomonadales</taxon>
        <taxon>Sphingomonadaceae</taxon>
        <taxon>Sphingomonas</taxon>
    </lineage>
</organism>
<keyword evidence="9" id="KW-1185">Reference proteome</keyword>
<proteinExistence type="predicted"/>
<dbReference type="InterPro" id="IPR036259">
    <property type="entry name" value="MFS_trans_sf"/>
</dbReference>
<dbReference type="CDD" id="cd17328">
    <property type="entry name" value="MFS_spinster_like"/>
    <property type="match status" value="1"/>
</dbReference>
<evidence type="ECO:0000256" key="1">
    <source>
        <dbReference type="ARBA" id="ARBA00004141"/>
    </source>
</evidence>
<dbReference type="Proteomes" id="UP001156703">
    <property type="component" value="Unassembled WGS sequence"/>
</dbReference>
<accession>A0ABQ5Z732</accession>
<keyword evidence="5 6" id="KW-0472">Membrane</keyword>
<dbReference type="PROSITE" id="PS50850">
    <property type="entry name" value="MFS"/>
    <property type="match status" value="1"/>
</dbReference>
<evidence type="ECO:0000256" key="6">
    <source>
        <dbReference type="SAM" id="Phobius"/>
    </source>
</evidence>
<dbReference type="InterPro" id="IPR011701">
    <property type="entry name" value="MFS"/>
</dbReference>
<feature type="transmembrane region" description="Helical" evidence="6">
    <location>
        <begin position="316"/>
        <end position="337"/>
    </location>
</feature>
<evidence type="ECO:0000259" key="7">
    <source>
        <dbReference type="PROSITE" id="PS50850"/>
    </source>
</evidence>